<dbReference type="InterPro" id="IPR012341">
    <property type="entry name" value="6hp_glycosidase-like_sf"/>
</dbReference>
<organism evidence="2 3">
    <name type="scientific">Lachnellula cervina</name>
    <dbReference type="NCBI Taxonomy" id="1316786"/>
    <lineage>
        <taxon>Eukaryota</taxon>
        <taxon>Fungi</taxon>
        <taxon>Dikarya</taxon>
        <taxon>Ascomycota</taxon>
        <taxon>Pezizomycotina</taxon>
        <taxon>Leotiomycetes</taxon>
        <taxon>Helotiales</taxon>
        <taxon>Lachnaceae</taxon>
        <taxon>Lachnellula</taxon>
    </lineage>
</organism>
<reference evidence="2 3" key="1">
    <citation type="submission" date="2018-05" db="EMBL/GenBank/DDBJ databases">
        <title>Whole genome sequencing for identification of molecular markers to develop diagnostic detection tools for the regulated plant pathogen Lachnellula willkommii.</title>
        <authorList>
            <person name="Giroux E."/>
            <person name="Bilodeau G."/>
        </authorList>
    </citation>
    <scope>NUCLEOTIDE SEQUENCE [LARGE SCALE GENOMIC DNA]</scope>
    <source>
        <strain evidence="2 3">CBS 625.97</strain>
    </source>
</reference>
<comment type="caution">
    <text evidence="2">The sequence shown here is derived from an EMBL/GenBank/DDBJ whole genome shotgun (WGS) entry which is preliminary data.</text>
</comment>
<feature type="chain" id="PRO_5028992947" description="Six-hairpin glycosidase-like protein" evidence="1">
    <location>
        <begin position="20"/>
        <end position="718"/>
    </location>
</feature>
<evidence type="ECO:0000313" key="3">
    <source>
        <dbReference type="Proteomes" id="UP000481288"/>
    </source>
</evidence>
<evidence type="ECO:0008006" key="4">
    <source>
        <dbReference type="Google" id="ProtNLM"/>
    </source>
</evidence>
<accession>A0A7D8Z2M6</accession>
<dbReference type="SUPFAM" id="SSF48208">
    <property type="entry name" value="Six-hairpin glycosidases"/>
    <property type="match status" value="1"/>
</dbReference>
<keyword evidence="1" id="KW-0732">Signal</keyword>
<dbReference type="OrthoDB" id="3534988at2759"/>
<dbReference type="AlphaFoldDB" id="A0A7D8Z2M6"/>
<gene>
    <name evidence="2" type="ORF">LCER1_G008887</name>
</gene>
<name>A0A7D8Z2M6_9HELO</name>
<dbReference type="InterPro" id="IPR008928">
    <property type="entry name" value="6-hairpin_glycosidase_sf"/>
</dbReference>
<dbReference type="GO" id="GO:0003824">
    <property type="term" value="F:catalytic activity"/>
    <property type="evidence" value="ECO:0007669"/>
    <property type="project" value="UniProtKB-ARBA"/>
</dbReference>
<protein>
    <recommendedName>
        <fullName evidence="4">Six-hairpin glycosidase-like protein</fullName>
    </recommendedName>
</protein>
<dbReference type="Gene3D" id="1.50.10.10">
    <property type="match status" value="1"/>
</dbReference>
<evidence type="ECO:0000313" key="2">
    <source>
        <dbReference type="EMBL" id="TVY50459.1"/>
    </source>
</evidence>
<proteinExistence type="predicted"/>
<dbReference type="GO" id="GO:0005975">
    <property type="term" value="P:carbohydrate metabolic process"/>
    <property type="evidence" value="ECO:0007669"/>
    <property type="project" value="InterPro"/>
</dbReference>
<keyword evidence="3" id="KW-1185">Reference proteome</keyword>
<dbReference type="Proteomes" id="UP000481288">
    <property type="component" value="Unassembled WGS sequence"/>
</dbReference>
<evidence type="ECO:0000256" key="1">
    <source>
        <dbReference type="SAM" id="SignalP"/>
    </source>
</evidence>
<dbReference type="EMBL" id="QGMG01001127">
    <property type="protein sequence ID" value="TVY50459.1"/>
    <property type="molecule type" value="Genomic_DNA"/>
</dbReference>
<feature type="signal peptide" evidence="1">
    <location>
        <begin position="1"/>
        <end position="19"/>
    </location>
</feature>
<sequence length="718" mass="80091">MRRWAIILTVAIWVTPAYSKIDRKEVVQSFNPVRHESSNSSPVQVGNGNFAFGVDVTGLQTFMPFGTLSSWGWHNFSLPIAPGQTSPADFTGLDWWTHGRLVNYDQPNPAEPLISNWMVQNPQRINLGRIGFSFGNETVTETNLSDKSQTLDLYSGTIVSRFEVSGSQVKVKTSVDPGSDSVAIQVESDLLRGGQLGVFFDYPYPDVNKFDAPFVGVWNATSQHTTSLQKSPNQAHITHTIDTITYYTAIQWSGNASINGPLNSTHRYVLQPRGDSSLDLTINFSPKSNQTRDDASLIAKSSADWWQDYWETGAFIDLTRSQNKNATELQRRIILSQYLLAVNEAGQDPPQESGLVNNGWYGKFHLEMVVWHLMHWGRWGKWALLNRSMPGVYERFLPTSIQRAQDQGYAGARWGKMSDPRGRSAPGEINSLLIWQQPHPFYLAENEYRAFPNQKTLQKWDEILTETAEFMVSFAWYNTSTGIIHVPLAMEPIIIQTGFYDLGPPMYPVSENTSPNATFNPTFELAYWRFGLTTAAKWKTRQHLPVPTSWLHVAHNLAPLPIINNTYPIYQDIPNMWTDPTTVSDHPAMLGIFGLLPPSPDLNLTVMRNTADKIASVWDLANLYGWDFPLLATNAARLGRPGKAVEYLLDANFVFDDVGMPVGGPRVATPYFPAAGGLLLAVAMMAGGWDGSESGSESVGKRFPGGWRVDVEGFEAAL</sequence>